<proteinExistence type="inferred from homology"/>
<dbReference type="KEGG" id="bman:114248612"/>
<dbReference type="SUPFAM" id="SSF53590">
    <property type="entry name" value="Nucleoside hydrolase"/>
    <property type="match status" value="1"/>
</dbReference>
<keyword evidence="4" id="KW-1185">Reference proteome</keyword>
<sequence>MHNYFRIVFCLSICCCVSATTNRSKYIIDNDAGGDDAMAIFIAILSEKYFDGPELIALTTGHGNTDEEQVTINNQQILKLAGRQDIPIYRGSSEALVSPVENVWYYGLDGLGDNNDSYTDLFPPAEESAAFALIENSKKYEGSLSVVTIGTLTNIAVAMKYDPKFLDRLSHLYIGAGHLYSKEDPKPEFNALMDVEAYHVVMQKADPEKVTILPFSQARLYCNFSASWRSNVLGAIDTKIIKAQNKHERISLTKNVRWQSLDPAVISTFLNPNLVKEYKYAKNDIIMCGKNRGINTNEFVPKDEANVRVVYSIDINHCE</sequence>
<organism evidence="4 5">
    <name type="scientific">Bombyx mandarina</name>
    <name type="common">Wild silk moth</name>
    <name type="synonym">Wild silkworm</name>
    <dbReference type="NCBI Taxonomy" id="7092"/>
    <lineage>
        <taxon>Eukaryota</taxon>
        <taxon>Metazoa</taxon>
        <taxon>Ecdysozoa</taxon>
        <taxon>Arthropoda</taxon>
        <taxon>Hexapoda</taxon>
        <taxon>Insecta</taxon>
        <taxon>Pterygota</taxon>
        <taxon>Neoptera</taxon>
        <taxon>Endopterygota</taxon>
        <taxon>Lepidoptera</taxon>
        <taxon>Glossata</taxon>
        <taxon>Ditrysia</taxon>
        <taxon>Bombycoidea</taxon>
        <taxon>Bombycidae</taxon>
        <taxon>Bombycinae</taxon>
        <taxon>Bombyx</taxon>
    </lineage>
</organism>
<evidence type="ECO:0000256" key="1">
    <source>
        <dbReference type="ARBA" id="ARBA00009176"/>
    </source>
</evidence>
<dbReference type="PANTHER" id="PTHR46190">
    <property type="entry name" value="SI:CH211-201H21.5-RELATED"/>
    <property type="match status" value="1"/>
</dbReference>
<accession>A0A6J2K5X8</accession>
<feature type="chain" id="PRO_5026820945" evidence="2">
    <location>
        <begin position="20"/>
        <end position="319"/>
    </location>
</feature>
<dbReference type="AlphaFoldDB" id="A0A6J2K5X8"/>
<gene>
    <name evidence="5" type="primary">LOC114248612</name>
</gene>
<feature type="signal peptide" evidence="2">
    <location>
        <begin position="1"/>
        <end position="19"/>
    </location>
</feature>
<evidence type="ECO:0000256" key="2">
    <source>
        <dbReference type="SAM" id="SignalP"/>
    </source>
</evidence>
<dbReference type="Pfam" id="PF01156">
    <property type="entry name" value="IU_nuc_hydro"/>
    <property type="match status" value="1"/>
</dbReference>
<dbReference type="Gene3D" id="3.90.245.10">
    <property type="entry name" value="Ribonucleoside hydrolase-like"/>
    <property type="match status" value="1"/>
</dbReference>
<dbReference type="InterPro" id="IPR001910">
    <property type="entry name" value="Inosine/uridine_hydrolase_dom"/>
</dbReference>
<protein>
    <submittedName>
        <fullName evidence="5">Probable uridine nucleosidase 2</fullName>
    </submittedName>
</protein>
<evidence type="ECO:0000313" key="4">
    <source>
        <dbReference type="Proteomes" id="UP000504629"/>
    </source>
</evidence>
<dbReference type="GO" id="GO:0016799">
    <property type="term" value="F:hydrolase activity, hydrolyzing N-glycosyl compounds"/>
    <property type="evidence" value="ECO:0007669"/>
    <property type="project" value="InterPro"/>
</dbReference>
<dbReference type="InterPro" id="IPR052775">
    <property type="entry name" value="IUN_hydrolase"/>
</dbReference>
<dbReference type="PANTHER" id="PTHR46190:SF1">
    <property type="entry name" value="SI:CH211-201H21.5"/>
    <property type="match status" value="1"/>
</dbReference>
<comment type="similarity">
    <text evidence="1">Belongs to the IUNH family.</text>
</comment>
<keyword evidence="2" id="KW-0732">Signal</keyword>
<dbReference type="GeneID" id="114248612"/>
<feature type="domain" description="Inosine/uridine-preferring nucleoside hydrolase" evidence="3">
    <location>
        <begin position="27"/>
        <end position="316"/>
    </location>
</feature>
<evidence type="ECO:0000313" key="5">
    <source>
        <dbReference type="RefSeq" id="XP_028037701.1"/>
    </source>
</evidence>
<dbReference type="OrthoDB" id="432381at2759"/>
<evidence type="ECO:0000259" key="3">
    <source>
        <dbReference type="Pfam" id="PF01156"/>
    </source>
</evidence>
<dbReference type="Proteomes" id="UP000504629">
    <property type="component" value="Unplaced"/>
</dbReference>
<name>A0A6J2K5X8_BOMMA</name>
<reference evidence="5" key="1">
    <citation type="submission" date="2025-08" db="UniProtKB">
        <authorList>
            <consortium name="RefSeq"/>
        </authorList>
    </citation>
    <scope>IDENTIFICATION</scope>
    <source>
        <tissue evidence="5">Silk gland</tissue>
    </source>
</reference>
<dbReference type="RefSeq" id="XP_028037701.1">
    <property type="nucleotide sequence ID" value="XM_028181900.1"/>
</dbReference>
<dbReference type="InterPro" id="IPR036452">
    <property type="entry name" value="Ribo_hydro-like"/>
</dbReference>